<dbReference type="Proteomes" id="UP000030151">
    <property type="component" value="Unassembled WGS sequence"/>
</dbReference>
<dbReference type="eggNOG" id="ENOG502T308">
    <property type="taxonomic scope" value="Eukaryota"/>
</dbReference>
<dbReference type="PANTHER" id="PTHR33112">
    <property type="entry name" value="DOMAIN PROTEIN, PUTATIVE-RELATED"/>
    <property type="match status" value="1"/>
</dbReference>
<dbReference type="EMBL" id="JELW01000044">
    <property type="protein sequence ID" value="EXU96822.1"/>
    <property type="molecule type" value="Genomic_DNA"/>
</dbReference>
<name>A0A0A1UPR4_9HYPO</name>
<dbReference type="HOGENOM" id="CLU_002639_3_0_1"/>
<accession>A0A0A1UPR4</accession>
<evidence type="ECO:0000313" key="3">
    <source>
        <dbReference type="Proteomes" id="UP000030151"/>
    </source>
</evidence>
<feature type="domain" description="Heterokaryon incompatibility" evidence="1">
    <location>
        <begin position="192"/>
        <end position="344"/>
    </location>
</feature>
<evidence type="ECO:0000313" key="2">
    <source>
        <dbReference type="EMBL" id="EXU96822.1"/>
    </source>
</evidence>
<dbReference type="OrthoDB" id="5362512at2759"/>
<sequence length="693" mass="77106">MAARRGMLADIPDFSIFHGAAKCTTHHRPGPKQLELVGGLMVSTLKLSKSAQKGCPWCAIFWEAFKRSVGTSKPADQDFIYWRHDGESFFEPWCTSAQSSPGKGEFKIQIYTDDLAGATSVHSHFPFKNYLNGQTDTEQTMSQIDYWRQQCSANHAQCSPVASWVNLPTRLIDVSSLADIKLVETSGRQGQYVCLTHRWGDQGMPIRTTTSSLDQLRQGIPLESLPPTFRDAALVTRRMGSKYLWIDSLCIIQDDNDDWERESALMAPIYKNGLLTIAAASASGPRDGLFQTVPSVVVDSRNLELARYNLPFPVMVRRRLRYSVGHLRRDEEHGILDRLWVLQERLLSPRVVYFGFNEVAWECMAGSACECEPMLASYAVAEYSPREPFNPKAAYSLSTSAEHSASIVGQSPELWHHIVNAYTGLDFTARRDKFPALSGLASEIARMRPGDEYLAGLWRSTLMMDLLWRKRKGSDWQATAFGKHYDLNNVFGGSDVGQAAFNNNIARQEMKNREIRQQDAEKLAPSWSWASINTQVEYEKELNSANMGLVDAEGAELLDANCAHRYGMGMLLHPTTASVTIRGKLATVEAKSVKALPGEIMLYRDDHAMAFSAADNPAEVGLGGRLYCLLIAAGRVKTRLAMGRIYGLVLAEAGDGLGGKLFQRVGMFQETFTYGKEWCVFDGITGTVDVVIV</sequence>
<gene>
    <name evidence="2" type="ORF">X797_010066</name>
</gene>
<dbReference type="InterPro" id="IPR010730">
    <property type="entry name" value="HET"/>
</dbReference>
<dbReference type="Pfam" id="PF06985">
    <property type="entry name" value="HET"/>
    <property type="match status" value="1"/>
</dbReference>
<dbReference type="AlphaFoldDB" id="A0A0A1UPR4"/>
<reference evidence="2 3" key="1">
    <citation type="submission" date="2014-02" db="EMBL/GenBank/DDBJ databases">
        <title>The genome sequence of the entomopathogenic fungus Metarhizium robertsii ARSEF 2575.</title>
        <authorList>
            <person name="Giuliano Garisto Donzelli B."/>
            <person name="Roe B.A."/>
            <person name="Macmil S.L."/>
            <person name="Krasnoff S.B."/>
            <person name="Gibson D.M."/>
        </authorList>
    </citation>
    <scope>NUCLEOTIDE SEQUENCE [LARGE SCALE GENOMIC DNA]</scope>
    <source>
        <strain evidence="2 3">ARSEF 2575</strain>
    </source>
</reference>
<dbReference type="PANTHER" id="PTHR33112:SF13">
    <property type="entry name" value="HETEROKARYON INCOMPATIBILITY DOMAIN-CONTAINING PROTEIN"/>
    <property type="match status" value="1"/>
</dbReference>
<proteinExistence type="predicted"/>
<organism evidence="2 3">
    <name type="scientific">Metarhizium robertsii</name>
    <dbReference type="NCBI Taxonomy" id="568076"/>
    <lineage>
        <taxon>Eukaryota</taxon>
        <taxon>Fungi</taxon>
        <taxon>Dikarya</taxon>
        <taxon>Ascomycota</taxon>
        <taxon>Pezizomycotina</taxon>
        <taxon>Sordariomycetes</taxon>
        <taxon>Hypocreomycetidae</taxon>
        <taxon>Hypocreales</taxon>
        <taxon>Clavicipitaceae</taxon>
        <taxon>Metarhizium</taxon>
    </lineage>
</organism>
<evidence type="ECO:0000259" key="1">
    <source>
        <dbReference type="Pfam" id="PF06985"/>
    </source>
</evidence>
<protein>
    <submittedName>
        <fullName evidence="2">Heterokaryon incompatibility protein</fullName>
    </submittedName>
</protein>
<comment type="caution">
    <text evidence="2">The sequence shown here is derived from an EMBL/GenBank/DDBJ whole genome shotgun (WGS) entry which is preliminary data.</text>
</comment>